<proteinExistence type="predicted"/>
<evidence type="ECO:0000313" key="1">
    <source>
        <dbReference type="EMBL" id="AYJ84563.1"/>
    </source>
</evidence>
<dbReference type="RefSeq" id="WP_121150242.1">
    <property type="nucleotide sequence ID" value="NZ_CP032827.1"/>
</dbReference>
<dbReference type="OrthoDB" id="9765330at2"/>
<dbReference type="GeneID" id="39491216"/>
<protein>
    <submittedName>
        <fullName evidence="1">Uncharacterized protein</fullName>
    </submittedName>
</protein>
<keyword evidence="1" id="KW-0614">Plasmid</keyword>
<dbReference type="Proteomes" id="UP000276254">
    <property type="component" value="Plasmid unnamed2"/>
</dbReference>
<sequence>MSDHMHYISPKYFRALCDDTGIFQHAVLDTADLAHGYCIDDNARALLASYSLAAEGEDIDAEMLGNRFVAFIQYAWNPDERRFRNFMGYNRNWLEPQGSEDSHGRTLWALGVCSRDDPSPLRR</sequence>
<accession>A0A494TBJ0</accession>
<organism evidence="1 2">
    <name type="scientific">Sphingomonas paeninsulae</name>
    <dbReference type="NCBI Taxonomy" id="2319844"/>
    <lineage>
        <taxon>Bacteria</taxon>
        <taxon>Pseudomonadati</taxon>
        <taxon>Pseudomonadota</taxon>
        <taxon>Alphaproteobacteria</taxon>
        <taxon>Sphingomonadales</taxon>
        <taxon>Sphingomonadaceae</taxon>
        <taxon>Sphingomonas</taxon>
    </lineage>
</organism>
<evidence type="ECO:0000313" key="2">
    <source>
        <dbReference type="Proteomes" id="UP000276254"/>
    </source>
</evidence>
<keyword evidence="2" id="KW-1185">Reference proteome</keyword>
<dbReference type="KEGG" id="spha:D3Y57_00065"/>
<geneLocation type="plasmid" evidence="1">
    <name>unnamed2</name>
</geneLocation>
<dbReference type="AlphaFoldDB" id="A0A494TBJ0"/>
<dbReference type="EMBL" id="CP032827">
    <property type="protein sequence ID" value="AYJ84563.1"/>
    <property type="molecule type" value="Genomic_DNA"/>
</dbReference>
<gene>
    <name evidence="1" type="ORF">D3Y57_00065</name>
</gene>
<reference evidence="1 2" key="1">
    <citation type="submission" date="2018-09" db="EMBL/GenBank/DDBJ databases">
        <title>Sphingomonas peninsula sp. nov., isolated from fildes peninsula, Antarctic soil.</title>
        <authorList>
            <person name="Yingchao G."/>
        </authorList>
    </citation>
    <scope>NUCLEOTIDE SEQUENCE [LARGE SCALE GENOMIC DNA]</scope>
    <source>
        <strain evidence="1 2">YZ-8</strain>
        <plasmid evidence="1 2">unnamed2</plasmid>
    </source>
</reference>
<name>A0A494TBJ0_SPHPE</name>